<comment type="caution">
    <text evidence="3">The sequence shown here is derived from an EMBL/GenBank/DDBJ whole genome shotgun (WGS) entry which is preliminary data.</text>
</comment>
<evidence type="ECO:0000256" key="2">
    <source>
        <dbReference type="RuleBase" id="RU000363"/>
    </source>
</evidence>
<dbReference type="PRINTS" id="PR00080">
    <property type="entry name" value="SDRFAMILY"/>
</dbReference>
<dbReference type="Proteomes" id="UP000601789">
    <property type="component" value="Unassembled WGS sequence"/>
</dbReference>
<comment type="similarity">
    <text evidence="2">Belongs to the short-chain dehydrogenases/reductases (SDR) family.</text>
</comment>
<dbReference type="CDD" id="cd05371">
    <property type="entry name" value="HSD10-like_SDR_c"/>
    <property type="match status" value="1"/>
</dbReference>
<reference evidence="3 4" key="1">
    <citation type="submission" date="2020-10" db="EMBL/GenBank/DDBJ databases">
        <title>Aquamicrobium zhengzhouensis sp. nov., a exopolysaccharide producing bacterium isolated from farmland soil.</title>
        <authorList>
            <person name="Wang X."/>
        </authorList>
    </citation>
    <scope>NUCLEOTIDE SEQUENCE [LARGE SCALE GENOMIC DNA]</scope>
    <source>
        <strain evidence="4">cd-1</strain>
    </source>
</reference>
<dbReference type="InterPro" id="IPR002347">
    <property type="entry name" value="SDR_fam"/>
</dbReference>
<dbReference type="SUPFAM" id="SSF51735">
    <property type="entry name" value="NAD(P)-binding Rossmann-fold domains"/>
    <property type="match status" value="1"/>
</dbReference>
<dbReference type="PANTHER" id="PTHR43658">
    <property type="entry name" value="SHORT-CHAIN DEHYDROGENASE/REDUCTASE"/>
    <property type="match status" value="1"/>
</dbReference>
<gene>
    <name evidence="3" type="ORF">IOD40_04100</name>
</gene>
<evidence type="ECO:0000313" key="4">
    <source>
        <dbReference type="Proteomes" id="UP000601789"/>
    </source>
</evidence>
<evidence type="ECO:0000256" key="1">
    <source>
        <dbReference type="ARBA" id="ARBA00023002"/>
    </source>
</evidence>
<protein>
    <submittedName>
        <fullName evidence="3">3-hydroxyacyl-CoA dehydrogenase</fullName>
    </submittedName>
</protein>
<dbReference type="Pfam" id="PF00106">
    <property type="entry name" value="adh_short"/>
    <property type="match status" value="1"/>
</dbReference>
<proteinExistence type="inferred from homology"/>
<keyword evidence="1" id="KW-0560">Oxidoreductase</keyword>
<dbReference type="InterPro" id="IPR036291">
    <property type="entry name" value="NAD(P)-bd_dom_sf"/>
</dbReference>
<accession>A0ABS0S9E8</accession>
<dbReference type="EMBL" id="JADGMQ010000002">
    <property type="protein sequence ID" value="MBI1619846.1"/>
    <property type="molecule type" value="Genomic_DNA"/>
</dbReference>
<keyword evidence="4" id="KW-1185">Reference proteome</keyword>
<dbReference type="PANTHER" id="PTHR43658:SF8">
    <property type="entry name" value="17-BETA-HYDROXYSTEROID DEHYDROGENASE 14-RELATED"/>
    <property type="match status" value="1"/>
</dbReference>
<dbReference type="InterPro" id="IPR020904">
    <property type="entry name" value="Sc_DH/Rdtase_CS"/>
</dbReference>
<dbReference type="PROSITE" id="PS00061">
    <property type="entry name" value="ADH_SHORT"/>
    <property type="match status" value="1"/>
</dbReference>
<name>A0ABS0S9E8_9HYPH</name>
<evidence type="ECO:0000313" key="3">
    <source>
        <dbReference type="EMBL" id="MBI1619846.1"/>
    </source>
</evidence>
<dbReference type="Gene3D" id="3.40.50.720">
    <property type="entry name" value="NAD(P)-binding Rossmann-like Domain"/>
    <property type="match status" value="1"/>
</dbReference>
<organism evidence="3 4">
    <name type="scientific">Aquamicrobium zhengzhouense</name>
    <dbReference type="NCBI Taxonomy" id="2781738"/>
    <lineage>
        <taxon>Bacteria</taxon>
        <taxon>Pseudomonadati</taxon>
        <taxon>Pseudomonadota</taxon>
        <taxon>Alphaproteobacteria</taxon>
        <taxon>Hyphomicrobiales</taxon>
        <taxon>Phyllobacteriaceae</taxon>
        <taxon>Aquamicrobium</taxon>
    </lineage>
</organism>
<dbReference type="RefSeq" id="WP_198474610.1">
    <property type="nucleotide sequence ID" value="NZ_JADGMQ010000002.1"/>
</dbReference>
<dbReference type="PRINTS" id="PR00081">
    <property type="entry name" value="GDHRDH"/>
</dbReference>
<sequence length="253" mass="26288">MNPSGQVAVVTGGGSGLGEATARALAAKGAQVALFDVAIEKAEAVARDIGGIAVKCDVSSEVDAEAAFAEVASKLGDARILVNCAGIGLAARTTNKEGAHSLEVFRKVVTVNLLGTFNMIRLFAVRAEKLDPVEREERGVIVNTASVAAYDGQIGQAAYSASKGGIVGMTLPIARDLSRSGIRVMTIAPGIFRTPLLAALPEEAQLSLGQQVPFPSRLGDPEEYGALALHIVENQMLNGEVIRLDGAIRMAPR</sequence>